<sequence>MRVRHVGLSFAPNVGPTERRAKAAGMTKTVFDSAKPRRHPHTFENTERENTERKRLAIVQTLCGDRKVQTTPFGR</sequence>
<protein>
    <submittedName>
        <fullName evidence="2">Uncharacterized protein</fullName>
    </submittedName>
</protein>
<reference evidence="2 3" key="1">
    <citation type="journal article" date="2019" name="Emerg. Microbes Infect.">
        <title>Comprehensive subspecies identification of 175 nontuberculous mycobacteria species based on 7547 genomic profiles.</title>
        <authorList>
            <person name="Matsumoto Y."/>
            <person name="Kinjo T."/>
            <person name="Motooka D."/>
            <person name="Nabeya D."/>
            <person name="Jung N."/>
            <person name="Uechi K."/>
            <person name="Horii T."/>
            <person name="Iida T."/>
            <person name="Fujita J."/>
            <person name="Nakamura S."/>
        </authorList>
    </citation>
    <scope>NUCLEOTIDE SEQUENCE [LARGE SCALE GENOMIC DNA]</scope>
    <source>
        <strain evidence="2 3">JCM 16018</strain>
    </source>
</reference>
<feature type="region of interest" description="Disordered" evidence="1">
    <location>
        <begin position="1"/>
        <end position="49"/>
    </location>
</feature>
<proteinExistence type="predicted"/>
<dbReference type="Proteomes" id="UP000466632">
    <property type="component" value="Chromosome"/>
</dbReference>
<evidence type="ECO:0000313" key="3">
    <source>
        <dbReference type="Proteomes" id="UP000466632"/>
    </source>
</evidence>
<name>A0A7I7P0F7_9MYCO</name>
<evidence type="ECO:0000313" key="2">
    <source>
        <dbReference type="EMBL" id="BBY02356.1"/>
    </source>
</evidence>
<evidence type="ECO:0000256" key="1">
    <source>
        <dbReference type="SAM" id="MobiDB-lite"/>
    </source>
</evidence>
<accession>A0A7I7P0F7</accession>
<dbReference type="KEGG" id="mseo:MSEO_28550"/>
<dbReference type="AlphaFoldDB" id="A0A7I7P0F7"/>
<dbReference type="EMBL" id="AP022582">
    <property type="protein sequence ID" value="BBY02356.1"/>
    <property type="molecule type" value="Genomic_DNA"/>
</dbReference>
<organism evidence="2 3">
    <name type="scientific">Mycobacterium seoulense</name>
    <dbReference type="NCBI Taxonomy" id="386911"/>
    <lineage>
        <taxon>Bacteria</taxon>
        <taxon>Bacillati</taxon>
        <taxon>Actinomycetota</taxon>
        <taxon>Actinomycetes</taxon>
        <taxon>Mycobacteriales</taxon>
        <taxon>Mycobacteriaceae</taxon>
        <taxon>Mycobacterium</taxon>
    </lineage>
</organism>
<keyword evidence="3" id="KW-1185">Reference proteome</keyword>
<gene>
    <name evidence="2" type="ORF">MSEO_28550</name>
</gene>